<dbReference type="HOGENOM" id="CLU_000207_0_0_1"/>
<feature type="compositionally biased region" description="Low complexity" evidence="10">
    <location>
        <begin position="532"/>
        <end position="545"/>
    </location>
</feature>
<keyword evidence="14" id="KW-1185">Reference proteome</keyword>
<dbReference type="EMBL" id="GG662686">
    <property type="protein sequence ID" value="EAR82870.2"/>
    <property type="molecule type" value="Genomic_DNA"/>
</dbReference>
<evidence type="ECO:0000313" key="14">
    <source>
        <dbReference type="Proteomes" id="UP000009168"/>
    </source>
</evidence>
<dbReference type="InterPro" id="IPR035910">
    <property type="entry name" value="RyR/IP3R_RIH_dom_sf"/>
</dbReference>
<feature type="transmembrane region" description="Helical" evidence="11">
    <location>
        <begin position="3040"/>
        <end position="3065"/>
    </location>
</feature>
<dbReference type="Gene3D" id="1.25.10.30">
    <property type="entry name" value="IP3 receptor type 1 binding core, RIH domain"/>
    <property type="match status" value="1"/>
</dbReference>
<dbReference type="Pfam" id="PF01365">
    <property type="entry name" value="RYDR_ITPR"/>
    <property type="match status" value="2"/>
</dbReference>
<dbReference type="SUPFAM" id="SSF100909">
    <property type="entry name" value="IP3 receptor type 1 binding core, domain 2"/>
    <property type="match status" value="2"/>
</dbReference>
<evidence type="ECO:0000256" key="2">
    <source>
        <dbReference type="ARBA" id="ARBA00022448"/>
    </source>
</evidence>
<feature type="transmembrane region" description="Helical" evidence="11">
    <location>
        <begin position="2969"/>
        <end position="2988"/>
    </location>
</feature>
<dbReference type="InterPro" id="IPR000699">
    <property type="entry name" value="RIH_dom"/>
</dbReference>
<dbReference type="InParanoid" id="Q22C42"/>
<feature type="transmembrane region" description="Helical" evidence="11">
    <location>
        <begin position="3000"/>
        <end position="3020"/>
    </location>
</feature>
<keyword evidence="4" id="KW-0677">Repeat</keyword>
<dbReference type="Gene3D" id="2.80.10.50">
    <property type="match status" value="2"/>
</dbReference>
<feature type="transmembrane region" description="Helical" evidence="11">
    <location>
        <begin position="3239"/>
        <end position="3263"/>
    </location>
</feature>
<protein>
    <submittedName>
        <fullName evidence="13">RIH domain protein</fullName>
    </submittedName>
</protein>
<name>Q22C42_TETTS</name>
<keyword evidence="7 11" id="KW-0472">Membrane</keyword>
<dbReference type="InterPro" id="IPR014821">
    <property type="entry name" value="Ins145_P3_rcpt"/>
</dbReference>
<proteinExistence type="predicted"/>
<feature type="transmembrane region" description="Helical" evidence="11">
    <location>
        <begin position="3085"/>
        <end position="3104"/>
    </location>
</feature>
<evidence type="ECO:0000256" key="10">
    <source>
        <dbReference type="SAM" id="MobiDB-lite"/>
    </source>
</evidence>
<dbReference type="PANTHER" id="PTHR13715:SF99">
    <property type="entry name" value="INOSITOL 1,4,5-TRISPHOSPHATE RECEPTOR-LIKE PROTEIN A"/>
    <property type="match status" value="1"/>
</dbReference>
<keyword evidence="9" id="KW-0407">Ion channel</keyword>
<feature type="compositionally biased region" description="Acidic residues" evidence="10">
    <location>
        <begin position="817"/>
        <end position="830"/>
    </location>
</feature>
<dbReference type="InterPro" id="IPR016093">
    <property type="entry name" value="MIR_motif"/>
</dbReference>
<dbReference type="InterPro" id="IPR013662">
    <property type="entry name" value="RIH_assoc-dom"/>
</dbReference>
<sequence length="3401" mass="401455">MTEVDERILRYGQIILLRFFDDENGFISADGHVKKHVQMKSYDSKYLAIKRSQQTEGVTKDDFSNCLFQVFPKVVNTQKSKIIKEIEVYKKQKQKEENKDELTKEKLQMFNMLVEAKDNQNKQKGKKDKDKEDKDKNAQNYFDEEDDKDQFLKRISKHQVYLQNEYKYNVDTFENNKNQPVNYNQPFQLLHLNSSKFLSCNSVESKWEKENYEISLEEFCTDSTLFKIIPAFKYQKDSSNAISEGDCIMIIRALPFNNKTIHLHCSMELMEMKKKSQIQKQLVHQTFQGSASMMYKKQDVAKMQHQYEQKQESAQKNLKDDNQMSNKVQVKIQKREINGCLETATPLKFQIYQEITDTKSKYLNCGDAIWLHHSEANSALSVIRKERGTTRYTFTALNIEQWISQQNLEIFVAQNKESQSFEDYSGNTFGLWIIENVDFKKGGYVEYGIGYRLKHMPTGYYLTVIDENLIQMEQKLKQLEQEKIEQEKKKSQKHTKQINRSFYDDQSEKSEDDEEKHVDFIVEHSKSDINQDSSGYLDYSSGDDSPTSQPEEQKSPRRRRKKKLNKEAELIKQKQKMAKKWKLSLTKNANDPFTLFQFFALGTSPSIFEQFVEPGNFIFIRNMESKQWIDVINLLNSNQQDNADIPAQMKNFQNQNQLSTFDQNESVSAFSPLRAVLKNDQAENQVFKVFSVSSNEVWEAKFVISCSNVLIKFLINQKRLNQQCEQGDEISIRKAKEKIKISRECINNLNNFCSNKLLNYQQEQKFGAPNARRQRLLREQYYIDFLVKILEDLLPKNELETWIEYKQIMDKERKELEEEDQEDNSDDSDEYGNGLGGIKFGSKKKKSKANKTSKLSNKKDHAFYLKEKVNMAKDIYLLLASLCRNNEVNEEYTFKLIPFFQIHCKYIPEAIDCIISLTSNNEKILMTLSENLKIDFDYEKKEEGQSFQGRQVKILINMYDQDNLQYQDQFEEKIPFRQHEKITTKPINLIVFFMNLIWDDNSKLNSNYLKFLRSICRIQNKAISLNQENIFKIFKKYSQKRNAIRYDQYFKSGSIKLPELGRDPKQFENDVSEQLKFYSELSYGRNFLWRKELIAHFSNYYLLQNIWSQGDLKDYPILRSCFCQLAMSLYIDHEPLQRQNLPNYCRLFERIGDETFEKIFDEEKNQENEIAMYKNLLNGLENYLRGVSNQIQDLIIIYKRQKDRTNREMEFKMKKRGQSILQDPLLLNSMELLYLLIELNLFGGLNKTDSYKDFMPFLQNILVYDLKNLEYFTACAYTLQLQNQTRKEKKKDKNKDLLNISQGFSTIKNIGKTLNKSIIGGGESDEIDEEIDYELDSQELVNPLEQSKLYDNHIMRGQIKLHNKLEEMNYSDSIGYQTEIKVKLKVLDILEYFMDLRHDYLMTNMLKFFKDNIASIGKDLNLEQAKNKILQITKDHVKGFLPNIPLTGIDSVDKIFQYKQDGSFKLDFKISLNKKKSKDLKDKFHSYITKKEYIHYQDFNNLLSAAIEQSDSKKQEDIYENPIATLLPSLLSSFLIIYDENLEKRILKILIRMYNQRYDLLENISKLQIIFDKQTYDLFNALEDMNARLHKYVEQCEVWFTTFAQKVYKEHFISHLITLLDNLNNGFFKCYTTADGDIILLEQSKKREHQKVDKEKQKIFQYLKIHEPIIELLNEGMHHFDAFILKDSYPADKKTYLIKLFELVYEFLIYFTQDCRENQAIIKDYIPMICKYLKYDLGQTTLICSIYKDNIDLLTNIDKQLIETFLELIENEGRQIQFLDIFEIILKIKNKYIFDNQLLILNTFLPQKELTEKEYNLLYANGSNQKSLSFYLEDVCKSLEKQKLDQKLKDVEYRDTYRDEPFQYHMKILNLLIQTSYISSTQNSKEEEEEQNNILSNQAQGESQQQSKLKKGKTFKVNDYDLPLQDIDELGDEDAEEEDQFGEIEDEEQDGNNKKVSIKDKKKQKINAYMEKLKQFSKSDHILQEFKFNILVTRLKRIFKVNQLLQMLQQEDSYADWSKFSNEINQKPDGNQELKDTQGKRGLFQEALADKEEIERKREIEEKKKKYLSQHMYEDSEFQENRKQFKKGMSLLKPHLLNFLRKVHIQSETVISSVSEMIQNQKEIAYFLDKEGLKVNCIKEGVFSENYVEYIFDYLLPFLYDYHKKFIQRGPHNMHIQEDEERKDEKSLEFVVDKILSKLPVFTPYLSNNQKERTTLIIKAIKGLNTKVKFEPLLQINLSSKISSHIKSPTKGDKVNLFKDLLPSKGPSNINIEEQADIPERNDAASDNNDDETKLLKGNTLNLKKKIKSKLGAISLTSQLVVESQSQQSQLAERNWQIFKVILKEEEFVIEQVQKEKIALAEAIVRVKKIIKKEYGKDLTLKPDMFKLIKKFIKFLLYAPEDPNNKETIISLISVLKEIIDSKGIKDRSEDEIDEEKDNQKREKIQNMFDQLGAMKMILMVLSQNNRHLDNELIIHYLSFANTLLEGGNSQIQNTIYSFFMSYQKSEVIFSRFNSIIRKQIRNIEHKSNIGTGDAIEMEEENSQMIELLERVLRFLQLCVEGHYIDLQNYLRKQDNSRNNYDMVQAVADLLKAYYYGDCTQKMYDNMIFCLDTLSEFVQGPCKENQDAVSDSKFFDIASDLFSKKPLSEEAKQKKRDKKKKDYHPEEWKKMNLIEQYRKSKDQPLTEWMKGRLQNKVLILVLSLLESREVKSNCEIIKRIMRNLPLYVLQRHLIKIYKKFNLLYENKLNRSSLSHMEHDPRKESDLHFFKKLHQEGKDIDDYLECILQNGFQIYFLLSYYIESDSKLGGEMVKIYKNYEKKILNNDKNELESLLTGDNMVGQLISFARSLIESVYKYADAVKQKTVEAVKNQIKIADSDDKKSQAKQAARMGILKKAMSFFASNSSHIDIVRNEMLELVYFIRLPATNCLPKEVKTEFHEKCDRSNIKTKQSELIKESDDIIEICKHEYNLQILFSSNKFLALFANYVKLWKDLSFYISLVLNFFIIFSFSTSTYADFSIRIDDYNLFDSPNYTLDQTKRIFRILGIVMIVCSNFVLLFFLFKNVPLIFQRIIKQGAQVKDHKNFLGKVYVVLFKFLQIIYEFLQDFQVIYYIAYGALAIVGTVINPFFFTFHLSAILMRFQTLKNVIMSIYMPRKQLLLTFMLFIILEYCFSVWGYSMYYEDYDERCESLLYCFLTTFDQTFKPNGGVGGFLTSNPAQANVTNNTTKYSMSRFIFDQLFQYVLLNIMINIVVGIIIDTFGVLRETSNEQQEDMLNFCYICGIDRTTFDRKSDSGKGFIKHIKFNHHMWNYIHFITYLEWKDRNEYTGIESYVDDLLKQNDTSWMPFKMAREILDGDSDDEEVDLSQLSQIQKKQKNLLKELSSLIEGVDDLAKDKKEKRK</sequence>
<dbReference type="KEGG" id="tet:TTHERM_01076970"/>
<feature type="region of interest" description="Disordered" evidence="10">
    <location>
        <begin position="814"/>
        <end position="853"/>
    </location>
</feature>
<feature type="region of interest" description="Disordered" evidence="10">
    <location>
        <begin position="2266"/>
        <end position="2292"/>
    </location>
</feature>
<evidence type="ECO:0000256" key="7">
    <source>
        <dbReference type="ARBA" id="ARBA00023136"/>
    </source>
</evidence>
<feature type="compositionally biased region" description="Basic residues" evidence="10">
    <location>
        <begin position="841"/>
        <end position="851"/>
    </location>
</feature>
<dbReference type="GeneID" id="7822847"/>
<keyword evidence="5 11" id="KW-1133">Transmembrane helix</keyword>
<feature type="region of interest" description="Disordered" evidence="10">
    <location>
        <begin position="118"/>
        <end position="143"/>
    </location>
</feature>
<evidence type="ECO:0000256" key="1">
    <source>
        <dbReference type="ARBA" id="ARBA00004127"/>
    </source>
</evidence>
<feature type="transmembrane region" description="Helical" evidence="11">
    <location>
        <begin position="3110"/>
        <end position="3138"/>
    </location>
</feature>
<evidence type="ECO:0000313" key="13">
    <source>
        <dbReference type="EMBL" id="EAR82870.2"/>
    </source>
</evidence>
<reference evidence="14" key="1">
    <citation type="journal article" date="2006" name="PLoS Biol.">
        <title>Macronuclear genome sequence of the ciliate Tetrahymena thermophila, a model eukaryote.</title>
        <authorList>
            <person name="Eisen J.A."/>
            <person name="Coyne R.S."/>
            <person name="Wu M."/>
            <person name="Wu D."/>
            <person name="Thiagarajan M."/>
            <person name="Wortman J.R."/>
            <person name="Badger J.H."/>
            <person name="Ren Q."/>
            <person name="Amedeo P."/>
            <person name="Jones K.M."/>
            <person name="Tallon L.J."/>
            <person name="Delcher A.L."/>
            <person name="Salzberg S.L."/>
            <person name="Silva J.C."/>
            <person name="Haas B.J."/>
            <person name="Majoros W.H."/>
            <person name="Farzad M."/>
            <person name="Carlton J.M."/>
            <person name="Smith R.K. Jr."/>
            <person name="Garg J."/>
            <person name="Pearlman R.E."/>
            <person name="Karrer K.M."/>
            <person name="Sun L."/>
            <person name="Manning G."/>
            <person name="Elde N.C."/>
            <person name="Turkewitz A.P."/>
            <person name="Asai D.J."/>
            <person name="Wilkes D.E."/>
            <person name="Wang Y."/>
            <person name="Cai H."/>
            <person name="Collins K."/>
            <person name="Stewart B.A."/>
            <person name="Lee S.R."/>
            <person name="Wilamowska K."/>
            <person name="Weinberg Z."/>
            <person name="Ruzzo W.L."/>
            <person name="Wloga D."/>
            <person name="Gaertig J."/>
            <person name="Frankel J."/>
            <person name="Tsao C.-C."/>
            <person name="Gorovsky M.A."/>
            <person name="Keeling P.J."/>
            <person name="Waller R.F."/>
            <person name="Patron N.J."/>
            <person name="Cherry J.M."/>
            <person name="Stover N.A."/>
            <person name="Krieger C.J."/>
            <person name="del Toro C."/>
            <person name="Ryder H.F."/>
            <person name="Williamson S.C."/>
            <person name="Barbeau R.A."/>
            <person name="Hamilton E.P."/>
            <person name="Orias E."/>
        </authorList>
    </citation>
    <scope>NUCLEOTIDE SEQUENCE [LARGE SCALE GENOMIC DNA]</scope>
    <source>
        <strain evidence="14">SB210</strain>
    </source>
</reference>
<keyword evidence="8" id="KW-1071">Ligand-gated ion channel</keyword>
<evidence type="ECO:0000259" key="12">
    <source>
        <dbReference type="SMART" id="SM00472"/>
    </source>
</evidence>
<feature type="region of interest" description="Disordered" evidence="10">
    <location>
        <begin position="1882"/>
        <end position="1910"/>
    </location>
</feature>
<feature type="compositionally biased region" description="Acidic residues" evidence="10">
    <location>
        <begin position="1932"/>
        <end position="1950"/>
    </location>
</feature>
<dbReference type="InterPro" id="IPR036300">
    <property type="entry name" value="MIR_dom_sf"/>
</dbReference>
<dbReference type="SUPFAM" id="SSF82109">
    <property type="entry name" value="MIR domain"/>
    <property type="match status" value="1"/>
</dbReference>
<organism evidence="13 14">
    <name type="scientific">Tetrahymena thermophila (strain SB210)</name>
    <dbReference type="NCBI Taxonomy" id="312017"/>
    <lineage>
        <taxon>Eukaryota</taxon>
        <taxon>Sar</taxon>
        <taxon>Alveolata</taxon>
        <taxon>Ciliophora</taxon>
        <taxon>Intramacronucleata</taxon>
        <taxon>Oligohymenophorea</taxon>
        <taxon>Hymenostomatida</taxon>
        <taxon>Tetrahymenina</taxon>
        <taxon>Tetrahymenidae</taxon>
        <taxon>Tetrahymena</taxon>
    </lineage>
</organism>
<evidence type="ECO:0000256" key="8">
    <source>
        <dbReference type="ARBA" id="ARBA00023286"/>
    </source>
</evidence>
<accession>Q22C42</accession>
<feature type="region of interest" description="Disordered" evidence="10">
    <location>
        <begin position="529"/>
        <end position="565"/>
    </location>
</feature>
<feature type="transmembrane region" description="Helical" evidence="11">
    <location>
        <begin position="3158"/>
        <end position="3177"/>
    </location>
</feature>
<dbReference type="InterPro" id="IPR015925">
    <property type="entry name" value="Ryanodine_IP3_receptor"/>
</dbReference>
<dbReference type="RefSeq" id="XP_001030533.2">
    <property type="nucleotide sequence ID" value="XM_001030533.2"/>
</dbReference>
<evidence type="ECO:0000256" key="9">
    <source>
        <dbReference type="ARBA" id="ARBA00023303"/>
    </source>
</evidence>
<keyword evidence="6" id="KW-0406">Ion transport</keyword>
<dbReference type="Pfam" id="PF08709">
    <property type="entry name" value="Ins145_P3_rec"/>
    <property type="match status" value="1"/>
</dbReference>
<feature type="compositionally biased region" description="Basic and acidic residues" evidence="10">
    <location>
        <begin position="118"/>
        <end position="137"/>
    </location>
</feature>
<dbReference type="Proteomes" id="UP000009168">
    <property type="component" value="Unassembled WGS sequence"/>
</dbReference>
<feature type="compositionally biased region" description="Basic and acidic residues" evidence="10">
    <location>
        <begin position="502"/>
        <end position="516"/>
    </location>
</feature>
<evidence type="ECO:0000256" key="11">
    <source>
        <dbReference type="SAM" id="Phobius"/>
    </source>
</evidence>
<feature type="domain" description="MIR" evidence="12">
    <location>
        <begin position="178"/>
        <end position="231"/>
    </location>
</feature>
<dbReference type="Pfam" id="PF02815">
    <property type="entry name" value="MIR"/>
    <property type="match status" value="1"/>
</dbReference>
<dbReference type="SMART" id="SM00472">
    <property type="entry name" value="MIR"/>
    <property type="match status" value="1"/>
</dbReference>
<evidence type="ECO:0000256" key="6">
    <source>
        <dbReference type="ARBA" id="ARBA00023065"/>
    </source>
</evidence>
<keyword evidence="3 11" id="KW-0812">Transmembrane</keyword>
<evidence type="ECO:0000256" key="5">
    <source>
        <dbReference type="ARBA" id="ARBA00022989"/>
    </source>
</evidence>
<comment type="subcellular location">
    <subcellularLocation>
        <location evidence="1">Endomembrane system</location>
        <topology evidence="1">Multi-pass membrane protein</topology>
    </subcellularLocation>
</comment>
<feature type="region of interest" description="Disordered" evidence="10">
    <location>
        <begin position="487"/>
        <end position="516"/>
    </location>
</feature>
<gene>
    <name evidence="13" type="ORF">TTHERM_01076970</name>
</gene>
<dbReference type="OrthoDB" id="300855at2759"/>
<dbReference type="GO" id="GO:0005262">
    <property type="term" value="F:calcium channel activity"/>
    <property type="evidence" value="ECO:0007669"/>
    <property type="project" value="InterPro"/>
</dbReference>
<dbReference type="Pfam" id="PF08454">
    <property type="entry name" value="RIH_assoc"/>
    <property type="match status" value="1"/>
</dbReference>
<dbReference type="Gene3D" id="1.10.287.70">
    <property type="match status" value="1"/>
</dbReference>
<feature type="region of interest" description="Disordered" evidence="10">
    <location>
        <begin position="1932"/>
        <end position="1959"/>
    </location>
</feature>
<evidence type="ECO:0000256" key="3">
    <source>
        <dbReference type="ARBA" id="ARBA00022692"/>
    </source>
</evidence>
<evidence type="ECO:0000256" key="4">
    <source>
        <dbReference type="ARBA" id="ARBA00022737"/>
    </source>
</evidence>
<dbReference type="eggNOG" id="KOG3533">
    <property type="taxonomic scope" value="Eukaryota"/>
</dbReference>
<dbReference type="PANTHER" id="PTHR13715">
    <property type="entry name" value="RYANODINE RECEPTOR AND IP3 RECEPTOR"/>
    <property type="match status" value="1"/>
</dbReference>
<keyword evidence="2" id="KW-0813">Transport</keyword>
<dbReference type="GO" id="GO:0012505">
    <property type="term" value="C:endomembrane system"/>
    <property type="evidence" value="ECO:0007669"/>
    <property type="project" value="UniProtKB-SubCell"/>
</dbReference>
<dbReference type="GO" id="GO:0016020">
    <property type="term" value="C:membrane"/>
    <property type="evidence" value="ECO:0007669"/>
    <property type="project" value="InterPro"/>
</dbReference>